<keyword evidence="4" id="KW-0677">Repeat</keyword>
<keyword evidence="5" id="KW-0130">Cell adhesion</keyword>
<keyword evidence="2" id="KW-0812">Transmembrane</keyword>
<evidence type="ECO:0000256" key="11">
    <source>
        <dbReference type="SAM" id="SignalP"/>
    </source>
</evidence>
<evidence type="ECO:0000256" key="9">
    <source>
        <dbReference type="ARBA" id="ARBA00023180"/>
    </source>
</evidence>
<keyword evidence="7" id="KW-0472">Membrane</keyword>
<evidence type="ECO:0000313" key="14">
    <source>
        <dbReference type="RefSeq" id="XP_028968506.1"/>
    </source>
</evidence>
<evidence type="ECO:0000256" key="10">
    <source>
        <dbReference type="ARBA" id="ARBA00023319"/>
    </source>
</evidence>
<dbReference type="RefSeq" id="XP_028968506.1">
    <property type="nucleotide sequence ID" value="XM_029112673.1"/>
</dbReference>
<evidence type="ECO:0000259" key="12">
    <source>
        <dbReference type="PROSITE" id="PS50835"/>
    </source>
</evidence>
<dbReference type="InterPro" id="IPR013098">
    <property type="entry name" value="Ig_I-set"/>
</dbReference>
<dbReference type="SMART" id="SM00408">
    <property type="entry name" value="IGc2"/>
    <property type="match status" value="6"/>
</dbReference>
<dbReference type="Gene3D" id="2.60.40.10">
    <property type="entry name" value="Immunoglobulins"/>
    <property type="match status" value="6"/>
</dbReference>
<sequence length="581" mass="63435">MKRSLGLIIALWSGISVQSRDIVQLETLLDSVATSGKIVRFACGLSAGGAVEFTWTKGGNVIISDDRRTIMNDVDSSLLTIRRVTVQDAGNYTCIAKNLISEDRKTAFLRVEEILKVERMHDVSTTEGNSVRFSCGLARGSGSFTWTKDGTVISKNERFKILGDDETSVLTIRTVNLNDSGNYTCIAKNLFAEDRTTAKLLVKEGSGVSLSWTFGGQLLKTDSKYRITSGMAESILTVSNAQPKDAGQYTCIGKTLLSEDRVTARLKVEDIVKLEFAQDKTTEVGKSVRLGCMLQSGENVDFVWTHNGQVLKYDNRIAISSYSETSTLTIKSAIQFDTGNYTCIAKNEFSEDRITAQLLVQATVQLEDMSNKVVDAGQPVRLSCVLQRGHNVQFVWTKNGQVLRSDSRIALNSYAEMSSLNIEHASQSDSGGYTCIAKNQLAEHRVAATLTVKDIVRLEPLGNRVQSVGKMVRFACVVQSGENVDFTWTRNGQVLSSNPDIAIASMAGVSSLTIRQVHQTDAGLYTCVGKSETSENRVTGELMVQGTSFLRVTTNGLESFEPFILLGGQIDSQESMLPCSG</sequence>
<keyword evidence="3 11" id="KW-0732">Signal</keyword>
<feature type="chain" id="PRO_5042462924" evidence="11">
    <location>
        <begin position="20"/>
        <end position="581"/>
    </location>
</feature>
<feature type="domain" description="Ig-like" evidence="12">
    <location>
        <begin position="469"/>
        <end position="539"/>
    </location>
</feature>
<dbReference type="GO" id="GO:0016020">
    <property type="term" value="C:membrane"/>
    <property type="evidence" value="ECO:0007669"/>
    <property type="project" value="UniProtKB-SubCell"/>
</dbReference>
<comment type="subcellular location">
    <subcellularLocation>
        <location evidence="1">Membrane</location>
        <topology evidence="1">Single-pass membrane protein</topology>
    </subcellularLocation>
</comment>
<accession>A0AAJ7WIN5</accession>
<evidence type="ECO:0000256" key="6">
    <source>
        <dbReference type="ARBA" id="ARBA00022989"/>
    </source>
</evidence>
<proteinExistence type="predicted"/>
<dbReference type="CDD" id="cd00096">
    <property type="entry name" value="Ig"/>
    <property type="match status" value="4"/>
</dbReference>
<protein>
    <submittedName>
        <fullName evidence="14">Peroxidasin homolog</fullName>
    </submittedName>
</protein>
<evidence type="ECO:0000256" key="7">
    <source>
        <dbReference type="ARBA" id="ARBA00023136"/>
    </source>
</evidence>
<dbReference type="FunFam" id="2.60.40.10:FF:000107">
    <property type="entry name" value="Myosin, light chain kinase a"/>
    <property type="match status" value="1"/>
</dbReference>
<evidence type="ECO:0000256" key="2">
    <source>
        <dbReference type="ARBA" id="ARBA00022692"/>
    </source>
</evidence>
<dbReference type="KEGG" id="goe:114828449"/>
<evidence type="ECO:0000256" key="4">
    <source>
        <dbReference type="ARBA" id="ARBA00022737"/>
    </source>
</evidence>
<dbReference type="SUPFAM" id="SSF48726">
    <property type="entry name" value="Immunoglobulin"/>
    <property type="match status" value="6"/>
</dbReference>
<feature type="domain" description="Ig-like" evidence="12">
    <location>
        <begin position="112"/>
        <end position="203"/>
    </location>
</feature>
<dbReference type="SMART" id="SM00409">
    <property type="entry name" value="IG"/>
    <property type="match status" value="6"/>
</dbReference>
<keyword evidence="13" id="KW-1185">Reference proteome</keyword>
<feature type="signal peptide" evidence="11">
    <location>
        <begin position="1"/>
        <end position="19"/>
    </location>
</feature>
<dbReference type="PANTHER" id="PTHR44337">
    <property type="entry name" value="CARCINOEMBRYONIC ANTIGEN-RELATED CELL ADHESION MOLECULE 8"/>
    <property type="match status" value="1"/>
</dbReference>
<dbReference type="PANTHER" id="PTHR44337:SF20">
    <property type="entry name" value="CARCINOEMBRYONIC ANTIGEN-RELATED CELL ADHESION MOLECULE 5-RELATED"/>
    <property type="match status" value="1"/>
</dbReference>
<feature type="domain" description="Ig-like" evidence="12">
    <location>
        <begin position="269"/>
        <end position="355"/>
    </location>
</feature>
<dbReference type="InterPro" id="IPR013783">
    <property type="entry name" value="Ig-like_fold"/>
</dbReference>
<evidence type="ECO:0000313" key="13">
    <source>
        <dbReference type="Proteomes" id="UP000694867"/>
    </source>
</evidence>
<name>A0AAJ7WIN5_9ACAR</name>
<feature type="domain" description="Ig-like" evidence="12">
    <location>
        <begin position="208"/>
        <end position="263"/>
    </location>
</feature>
<gene>
    <name evidence="14" type="primary">LOC114828449</name>
</gene>
<dbReference type="InterPro" id="IPR007110">
    <property type="entry name" value="Ig-like_dom"/>
</dbReference>
<keyword evidence="6" id="KW-1133">Transmembrane helix</keyword>
<dbReference type="GeneID" id="114828449"/>
<dbReference type="FunFam" id="2.60.40.10:FF:000017">
    <property type="entry name" value="Down syndrome cell adhesion molecule b"/>
    <property type="match status" value="1"/>
</dbReference>
<dbReference type="AlphaFoldDB" id="A0AAJ7WIN5"/>
<keyword evidence="10" id="KW-0393">Immunoglobulin domain</keyword>
<feature type="domain" description="Ig-like" evidence="12">
    <location>
        <begin position="20"/>
        <end position="107"/>
    </location>
</feature>
<dbReference type="InterPro" id="IPR003598">
    <property type="entry name" value="Ig_sub2"/>
</dbReference>
<dbReference type="InterPro" id="IPR036179">
    <property type="entry name" value="Ig-like_dom_sf"/>
</dbReference>
<keyword evidence="9" id="KW-0325">Glycoprotein</keyword>
<evidence type="ECO:0000256" key="1">
    <source>
        <dbReference type="ARBA" id="ARBA00004167"/>
    </source>
</evidence>
<dbReference type="InterPro" id="IPR052598">
    <property type="entry name" value="IgSF_CEA-related"/>
</dbReference>
<dbReference type="PROSITE" id="PS50835">
    <property type="entry name" value="IG_LIKE"/>
    <property type="match status" value="6"/>
</dbReference>
<keyword evidence="8" id="KW-1015">Disulfide bond</keyword>
<evidence type="ECO:0000256" key="5">
    <source>
        <dbReference type="ARBA" id="ARBA00022889"/>
    </source>
</evidence>
<organism evidence="13 14">
    <name type="scientific">Galendromus occidentalis</name>
    <name type="common">western predatory mite</name>
    <dbReference type="NCBI Taxonomy" id="34638"/>
    <lineage>
        <taxon>Eukaryota</taxon>
        <taxon>Metazoa</taxon>
        <taxon>Ecdysozoa</taxon>
        <taxon>Arthropoda</taxon>
        <taxon>Chelicerata</taxon>
        <taxon>Arachnida</taxon>
        <taxon>Acari</taxon>
        <taxon>Parasitiformes</taxon>
        <taxon>Mesostigmata</taxon>
        <taxon>Gamasina</taxon>
        <taxon>Phytoseioidea</taxon>
        <taxon>Phytoseiidae</taxon>
        <taxon>Typhlodrominae</taxon>
        <taxon>Galendromus</taxon>
    </lineage>
</organism>
<dbReference type="Proteomes" id="UP000694867">
    <property type="component" value="Unplaced"/>
</dbReference>
<dbReference type="Pfam" id="PF07679">
    <property type="entry name" value="I-set"/>
    <property type="match status" value="6"/>
</dbReference>
<dbReference type="InterPro" id="IPR003599">
    <property type="entry name" value="Ig_sub"/>
</dbReference>
<evidence type="ECO:0000256" key="3">
    <source>
        <dbReference type="ARBA" id="ARBA00022729"/>
    </source>
</evidence>
<evidence type="ECO:0000256" key="8">
    <source>
        <dbReference type="ARBA" id="ARBA00023157"/>
    </source>
</evidence>
<feature type="domain" description="Ig-like" evidence="12">
    <location>
        <begin position="362"/>
        <end position="451"/>
    </location>
</feature>
<dbReference type="GO" id="GO:0007155">
    <property type="term" value="P:cell adhesion"/>
    <property type="evidence" value="ECO:0007669"/>
    <property type="project" value="UniProtKB-KW"/>
</dbReference>
<reference evidence="14" key="1">
    <citation type="submission" date="2025-08" db="UniProtKB">
        <authorList>
            <consortium name="RefSeq"/>
        </authorList>
    </citation>
    <scope>IDENTIFICATION</scope>
</reference>